<keyword evidence="5" id="KW-1185">Reference proteome</keyword>
<accession>A0ABW0QNQ9</accession>
<dbReference type="EMBL" id="JBHSNF010000002">
    <property type="protein sequence ID" value="MFC5526425.1"/>
    <property type="molecule type" value="Genomic_DNA"/>
</dbReference>
<keyword evidence="1" id="KW-0808">Transferase</keyword>
<dbReference type="SUPFAM" id="SSF53756">
    <property type="entry name" value="UDP-Glycosyltransferase/glycogen phosphorylase"/>
    <property type="match status" value="1"/>
</dbReference>
<feature type="domain" description="Glycosyl transferase family 4" evidence="3">
    <location>
        <begin position="26"/>
        <end position="197"/>
    </location>
</feature>
<dbReference type="CDD" id="cd03818">
    <property type="entry name" value="GT4_ExpC-like"/>
    <property type="match status" value="1"/>
</dbReference>
<feature type="domain" description="Glycosyl transferase family 1" evidence="2">
    <location>
        <begin position="216"/>
        <end position="386"/>
    </location>
</feature>
<dbReference type="InterPro" id="IPR022623">
    <property type="entry name" value="Glyco_trans_4"/>
</dbReference>
<evidence type="ECO:0000259" key="2">
    <source>
        <dbReference type="Pfam" id="PF00534"/>
    </source>
</evidence>
<evidence type="ECO:0000313" key="5">
    <source>
        <dbReference type="Proteomes" id="UP001596114"/>
    </source>
</evidence>
<evidence type="ECO:0000259" key="3">
    <source>
        <dbReference type="Pfam" id="PF12000"/>
    </source>
</evidence>
<protein>
    <submittedName>
        <fullName evidence="4">Glycosyltransferase family 4 protein</fullName>
    </submittedName>
</protein>
<dbReference type="Proteomes" id="UP001596114">
    <property type="component" value="Unassembled WGS sequence"/>
</dbReference>
<reference evidence="5" key="1">
    <citation type="journal article" date="2019" name="Int. J. Syst. Evol. Microbiol.">
        <title>The Global Catalogue of Microorganisms (GCM) 10K type strain sequencing project: providing services to taxonomists for standard genome sequencing and annotation.</title>
        <authorList>
            <consortium name="The Broad Institute Genomics Platform"/>
            <consortium name="The Broad Institute Genome Sequencing Center for Infectious Disease"/>
            <person name="Wu L."/>
            <person name="Ma J."/>
        </authorList>
    </citation>
    <scope>NUCLEOTIDE SEQUENCE [LARGE SCALE GENOMIC DNA]</scope>
    <source>
        <strain evidence="5">CGMCC 1.16619</strain>
    </source>
</reference>
<dbReference type="Gene3D" id="3.40.50.2000">
    <property type="entry name" value="Glycogen Phosphorylase B"/>
    <property type="match status" value="1"/>
</dbReference>
<name>A0ABW0QNQ9_9GAMM</name>
<dbReference type="Pfam" id="PF12000">
    <property type="entry name" value="Glyco_trans_4_3"/>
    <property type="match status" value="1"/>
</dbReference>
<organism evidence="4 5">
    <name type="scientific">Rhodanobacter ginsengisoli</name>
    <dbReference type="NCBI Taxonomy" id="418646"/>
    <lineage>
        <taxon>Bacteria</taxon>
        <taxon>Pseudomonadati</taxon>
        <taxon>Pseudomonadota</taxon>
        <taxon>Gammaproteobacteria</taxon>
        <taxon>Lysobacterales</taxon>
        <taxon>Rhodanobacteraceae</taxon>
        <taxon>Rhodanobacter</taxon>
    </lineage>
</organism>
<dbReference type="PANTHER" id="PTHR46401:SF2">
    <property type="entry name" value="GLYCOSYLTRANSFERASE WBBK-RELATED"/>
    <property type="match status" value="1"/>
</dbReference>
<sequence>MRLLFIHQNLPGQYRHLLIHYGQQPGHQVVGLAEMKRLRENIQRPIAGVRLVGYDSPPAAVGTTLATLRTTEAAVQRGQLVLSVLLKLKKAGFYPDVVYAHPGWGETLFLKDVFPRCTLIHFCEFYYHTDGQDFNFDPEFPNSADDVLRLRIRNLHHLMALEQADIGIAPTMWQRTRFPAIYQPKISVVHDGVDTSVVKPDSEAFLKFPHKNLTLRRHDEVITFVSRNLEPYRGFHTFMRALPELLKARPKAHVIIVGGDDVSYGRRLVKGSYREKYLAEINGHFDSSRVHFVGKLPYATFLRVLQVSTAHVYLTYPFVLSWSMMEAMAAGCLVIGSRTAPVEEVISDGKNGLLVDFFSPSELVQTIQRVCDDPTRMQAVRADARQTILERYDLQTVCLPRQKELIESSRDLSPGTPHVAPRNPLMAWSFQH</sequence>
<dbReference type="Pfam" id="PF00534">
    <property type="entry name" value="Glycos_transf_1"/>
    <property type="match status" value="1"/>
</dbReference>
<gene>
    <name evidence="4" type="ORF">ACFPPA_11845</name>
</gene>
<evidence type="ECO:0000313" key="4">
    <source>
        <dbReference type="EMBL" id="MFC5526425.1"/>
    </source>
</evidence>
<comment type="caution">
    <text evidence="4">The sequence shown here is derived from an EMBL/GenBank/DDBJ whole genome shotgun (WGS) entry which is preliminary data.</text>
</comment>
<proteinExistence type="predicted"/>
<evidence type="ECO:0000256" key="1">
    <source>
        <dbReference type="ARBA" id="ARBA00022679"/>
    </source>
</evidence>
<dbReference type="InterPro" id="IPR001296">
    <property type="entry name" value="Glyco_trans_1"/>
</dbReference>
<dbReference type="PANTHER" id="PTHR46401">
    <property type="entry name" value="GLYCOSYLTRANSFERASE WBBK-RELATED"/>
    <property type="match status" value="1"/>
</dbReference>
<dbReference type="RefSeq" id="WP_377320084.1">
    <property type="nucleotide sequence ID" value="NZ_JBHSNF010000002.1"/>
</dbReference>